<evidence type="ECO:0000313" key="2">
    <source>
        <dbReference type="EMBL" id="WPK24589.1"/>
    </source>
</evidence>
<dbReference type="GeneID" id="88172933"/>
<gene>
    <name evidence="2" type="ORF">PUMCH_001868</name>
</gene>
<feature type="compositionally biased region" description="Polar residues" evidence="1">
    <location>
        <begin position="38"/>
        <end position="47"/>
    </location>
</feature>
<feature type="region of interest" description="Disordered" evidence="1">
    <location>
        <begin position="187"/>
        <end position="216"/>
    </location>
</feature>
<dbReference type="EMBL" id="CP138895">
    <property type="protein sequence ID" value="WPK24589.1"/>
    <property type="molecule type" value="Genomic_DNA"/>
</dbReference>
<dbReference type="AlphaFoldDB" id="A0AAX4H7X3"/>
<dbReference type="KEGG" id="asau:88172933"/>
<feature type="region of interest" description="Disordered" evidence="1">
    <location>
        <begin position="1"/>
        <end position="50"/>
    </location>
</feature>
<organism evidence="2 3">
    <name type="scientific">Australozyma saopauloensis</name>
    <dbReference type="NCBI Taxonomy" id="291208"/>
    <lineage>
        <taxon>Eukaryota</taxon>
        <taxon>Fungi</taxon>
        <taxon>Dikarya</taxon>
        <taxon>Ascomycota</taxon>
        <taxon>Saccharomycotina</taxon>
        <taxon>Pichiomycetes</taxon>
        <taxon>Metschnikowiaceae</taxon>
        <taxon>Australozyma</taxon>
    </lineage>
</organism>
<keyword evidence="3" id="KW-1185">Reference proteome</keyword>
<evidence type="ECO:0000256" key="1">
    <source>
        <dbReference type="SAM" id="MobiDB-lite"/>
    </source>
</evidence>
<feature type="compositionally biased region" description="Low complexity" evidence="1">
    <location>
        <begin position="189"/>
        <end position="204"/>
    </location>
</feature>
<reference evidence="2 3" key="1">
    <citation type="submission" date="2023-10" db="EMBL/GenBank/DDBJ databases">
        <title>Draft Genome Sequence of Candida saopaulonensis from a very Premature Infant with Sepsis.</title>
        <authorList>
            <person name="Ning Y."/>
            <person name="Dai R."/>
            <person name="Xiao M."/>
            <person name="Xu Y."/>
            <person name="Yan Q."/>
            <person name="Zhang L."/>
        </authorList>
    </citation>
    <scope>NUCLEOTIDE SEQUENCE [LARGE SCALE GENOMIC DNA]</scope>
    <source>
        <strain evidence="2 3">19XY460</strain>
    </source>
</reference>
<feature type="region of interest" description="Disordered" evidence="1">
    <location>
        <begin position="62"/>
        <end position="88"/>
    </location>
</feature>
<protein>
    <submittedName>
        <fullName evidence="2">Uncharacterized protein</fullName>
    </submittedName>
</protein>
<dbReference type="RefSeq" id="XP_062876972.1">
    <property type="nucleotide sequence ID" value="XM_063020902.1"/>
</dbReference>
<feature type="compositionally biased region" description="Basic and acidic residues" evidence="1">
    <location>
        <begin position="1"/>
        <end position="10"/>
    </location>
</feature>
<accession>A0AAX4H7X3</accession>
<feature type="region of interest" description="Disordered" evidence="1">
    <location>
        <begin position="379"/>
        <end position="402"/>
    </location>
</feature>
<sequence>MLVHSEERGRSASRPGIVHQHSGTPTIHRSFSERPATSIASNSTVDSRNPDTLRLSVLRNEHRRGSSRATVDIGRSNAHANPPNKNIPMVSDHVKAVHWNSFAMNKPKEKTDSITCDSPPKEPKQNIKWSISPLTKLEKMHGALATLPAAHDTLTNSMDSTDNRFVDLNRGNHSFKSSLHLKGAQDEAQSSLNDSLSSLSQESENSIDEERAATDDLDTSARFTPDEIDTAATDIEAPSSVIDFMKEITETLSTRYIPDIVPAATRFTSTRTQQKLLDLKHLMQEEEPQSSSPFANLLDYATKIQNEAILAEWNQIRHRFSSYVSTNSKKTITCQAGVLGSLRRCRDNGFYGNNNEHCIKSEEKDLFLKKLWFKEQFPSPDFQSETTPEPSTEPPLVNSPGNYSLMAKSVMFNRQRTEYDT</sequence>
<evidence type="ECO:0000313" key="3">
    <source>
        <dbReference type="Proteomes" id="UP001338582"/>
    </source>
</evidence>
<proteinExistence type="predicted"/>
<name>A0AAX4H7X3_9ASCO</name>
<dbReference type="Proteomes" id="UP001338582">
    <property type="component" value="Chromosome 2"/>
</dbReference>